<keyword evidence="10 13" id="KW-0496">Mitochondrion</keyword>
<evidence type="ECO:0000256" key="8">
    <source>
        <dbReference type="ARBA" id="ARBA00023136"/>
    </source>
</evidence>
<geneLocation type="mitochondrion" evidence="13"/>
<organism evidence="13">
    <name type="scientific">Oxyuris equi</name>
    <dbReference type="NCBI Taxonomy" id="132389"/>
    <lineage>
        <taxon>Eukaryota</taxon>
        <taxon>Metazoa</taxon>
        <taxon>Ecdysozoa</taxon>
        <taxon>Nematoda</taxon>
        <taxon>Chromadorea</taxon>
        <taxon>Rhabditida</taxon>
        <taxon>Spirurina</taxon>
        <taxon>Oxyuridomorpha</taxon>
        <taxon>Oxyuroidea</taxon>
        <taxon>Oxyuridae</taxon>
        <taxon>Oxyuris</taxon>
    </lineage>
</organism>
<evidence type="ECO:0000256" key="5">
    <source>
        <dbReference type="ARBA" id="ARBA00022692"/>
    </source>
</evidence>
<keyword evidence="7 10" id="KW-0830">Ubiquinone</keyword>
<dbReference type="GO" id="GO:0005743">
    <property type="term" value="C:mitochondrial inner membrane"/>
    <property type="evidence" value="ECO:0007669"/>
    <property type="project" value="UniProtKB-SubCell"/>
</dbReference>
<feature type="chain" id="PRO_5012926738" description="NADH-ubiquinone oxidoreductase chain 1" evidence="12">
    <location>
        <begin position="16"/>
        <end position="287"/>
    </location>
</feature>
<keyword evidence="5 9" id="KW-0812">Transmembrane</keyword>
<protein>
    <recommendedName>
        <fullName evidence="3 10">NADH-ubiquinone oxidoreductase chain 1</fullName>
        <ecNumber evidence="10">7.1.1.2</ecNumber>
    </recommendedName>
</protein>
<keyword evidence="8 11" id="KW-0472">Membrane</keyword>
<dbReference type="EMBL" id="KP404095">
    <property type="protein sequence ID" value="AKI07543.1"/>
    <property type="molecule type" value="Genomic_DNA"/>
</dbReference>
<dbReference type="PANTHER" id="PTHR11432:SF3">
    <property type="entry name" value="NADH-UBIQUINONE OXIDOREDUCTASE CHAIN 1"/>
    <property type="match status" value="1"/>
</dbReference>
<evidence type="ECO:0000256" key="9">
    <source>
        <dbReference type="RuleBase" id="RU000471"/>
    </source>
</evidence>
<feature type="transmembrane region" description="Helical" evidence="11">
    <location>
        <begin position="263"/>
        <end position="286"/>
    </location>
</feature>
<reference evidence="13" key="1">
    <citation type="submission" date="2015-01" db="EMBL/GenBank/DDBJ databases">
        <title>The complete mitochondrial genome of Oxyuris equi(Nematoda: Oxyurida): Compared with other pinworms Enterobius vermicularis and Wellcomia siamensis.</title>
        <authorList>
            <person name="Zhang Y."/>
            <person name="Chang Q.C."/>
            <person name="Xu W."/>
            <person name="Wang C."/>
        </authorList>
    </citation>
    <scope>NUCLEOTIDE SEQUENCE</scope>
</reference>
<evidence type="ECO:0000313" key="13">
    <source>
        <dbReference type="EMBL" id="AKI07543.1"/>
    </source>
</evidence>
<evidence type="ECO:0000256" key="4">
    <source>
        <dbReference type="ARBA" id="ARBA00022448"/>
    </source>
</evidence>
<gene>
    <name evidence="13" type="primary">NAD1</name>
</gene>
<keyword evidence="4" id="KW-0813">Transport</keyword>
<feature type="transmembrane region" description="Helical" evidence="11">
    <location>
        <begin position="67"/>
        <end position="93"/>
    </location>
</feature>
<accession>A0A0G2T6E5</accession>
<evidence type="ECO:0000256" key="3">
    <source>
        <dbReference type="ARBA" id="ARBA00021009"/>
    </source>
</evidence>
<feature type="transmembrane region" description="Helical" evidence="11">
    <location>
        <begin position="139"/>
        <end position="161"/>
    </location>
</feature>
<dbReference type="PANTHER" id="PTHR11432">
    <property type="entry name" value="NADH DEHYDROGENASE SUBUNIT 1"/>
    <property type="match status" value="1"/>
</dbReference>
<comment type="subcellular location">
    <subcellularLocation>
        <location evidence="1">Membrane</location>
        <topology evidence="1">Multi-pass membrane protein</topology>
    </subcellularLocation>
    <subcellularLocation>
        <location evidence="9">Mitochondrion inner membrane</location>
        <topology evidence="9">Multi-pass membrane protein</topology>
    </subcellularLocation>
</comment>
<evidence type="ECO:0000256" key="12">
    <source>
        <dbReference type="SAM" id="SignalP"/>
    </source>
</evidence>
<evidence type="ECO:0000256" key="2">
    <source>
        <dbReference type="ARBA" id="ARBA00010535"/>
    </source>
</evidence>
<keyword evidence="12" id="KW-0732">Signal</keyword>
<feature type="transmembrane region" description="Helical" evidence="11">
    <location>
        <begin position="99"/>
        <end position="118"/>
    </location>
</feature>
<evidence type="ECO:0000256" key="10">
    <source>
        <dbReference type="RuleBase" id="RU000473"/>
    </source>
</evidence>
<dbReference type="GO" id="GO:0008137">
    <property type="term" value="F:NADH dehydrogenase (ubiquinone) activity"/>
    <property type="evidence" value="ECO:0007669"/>
    <property type="project" value="UniProtKB-EC"/>
</dbReference>
<dbReference type="GO" id="GO:0009060">
    <property type="term" value="P:aerobic respiration"/>
    <property type="evidence" value="ECO:0007669"/>
    <property type="project" value="TreeGrafter"/>
</dbReference>
<feature type="transmembrane region" description="Helical" evidence="11">
    <location>
        <begin position="167"/>
        <end position="186"/>
    </location>
</feature>
<name>A0A0G2T6E5_9BILA</name>
<evidence type="ECO:0000256" key="11">
    <source>
        <dbReference type="SAM" id="Phobius"/>
    </source>
</evidence>
<evidence type="ECO:0000256" key="1">
    <source>
        <dbReference type="ARBA" id="ARBA00004141"/>
    </source>
</evidence>
<proteinExistence type="inferred from homology"/>
<comment type="similarity">
    <text evidence="2 9">Belongs to the complex I subunit 1 family.</text>
</comment>
<feature type="transmembrane region" description="Helical" evidence="11">
    <location>
        <begin position="222"/>
        <end position="251"/>
    </location>
</feature>
<dbReference type="GO" id="GO:0003954">
    <property type="term" value="F:NADH dehydrogenase activity"/>
    <property type="evidence" value="ECO:0007669"/>
    <property type="project" value="TreeGrafter"/>
</dbReference>
<dbReference type="Pfam" id="PF00146">
    <property type="entry name" value="NADHdh"/>
    <property type="match status" value="1"/>
</dbReference>
<keyword evidence="6 11" id="KW-1133">Transmembrane helix</keyword>
<evidence type="ECO:0000256" key="7">
    <source>
        <dbReference type="ARBA" id="ARBA00023075"/>
    </source>
</evidence>
<sequence>MFVLVLLVMVLLVSGVAYITLCERHLLGGSQQRLGPNKVSLLGVVQPLFDGVKLMKKEQLLSVHSSGFFFVFIPGITFLVMYVEWFVICYFYEFFTKGMGILMFLCLMGFSVYSFMLSGGMSKSKYAMLGALRASNQKVFYEIALSLYFICFVIFWGFYFFIFFGSLLLGVFFCFFFVMMLGELNRAPFDFSEGESELVSGYNVEYGSVSYALLYIGEYGSLLFFSVLFSILFFDYSLIIFFVIFSLLIFVRSSYPRFRYDMMMGFFWFILLPLSLYFLFFFVVVVM</sequence>
<dbReference type="InterPro" id="IPR001694">
    <property type="entry name" value="NADH_UbQ_OxRdtase_su1/FPO"/>
</dbReference>
<comment type="catalytic activity">
    <reaction evidence="10">
        <text>a ubiquinone + NADH + 5 H(+)(in) = a ubiquinol + NAD(+) + 4 H(+)(out)</text>
        <dbReference type="Rhea" id="RHEA:29091"/>
        <dbReference type="Rhea" id="RHEA-COMP:9565"/>
        <dbReference type="Rhea" id="RHEA-COMP:9566"/>
        <dbReference type="ChEBI" id="CHEBI:15378"/>
        <dbReference type="ChEBI" id="CHEBI:16389"/>
        <dbReference type="ChEBI" id="CHEBI:17976"/>
        <dbReference type="ChEBI" id="CHEBI:57540"/>
        <dbReference type="ChEBI" id="CHEBI:57945"/>
        <dbReference type="EC" id="7.1.1.2"/>
    </reaction>
</comment>
<dbReference type="AlphaFoldDB" id="A0A0G2T6E5"/>
<dbReference type="PROSITE" id="PS00667">
    <property type="entry name" value="COMPLEX1_ND1_1"/>
    <property type="match status" value="1"/>
</dbReference>
<keyword evidence="9" id="KW-0520">NAD</keyword>
<dbReference type="EC" id="7.1.1.2" evidence="10"/>
<evidence type="ECO:0000256" key="6">
    <source>
        <dbReference type="ARBA" id="ARBA00022989"/>
    </source>
</evidence>
<dbReference type="PROSITE" id="PS00668">
    <property type="entry name" value="COMPLEX1_ND1_2"/>
    <property type="match status" value="1"/>
</dbReference>
<dbReference type="InterPro" id="IPR018086">
    <property type="entry name" value="NADH_UbQ_OxRdtase_su1_CS"/>
</dbReference>
<feature type="signal peptide" evidence="12">
    <location>
        <begin position="1"/>
        <end position="15"/>
    </location>
</feature>